<proteinExistence type="predicted"/>
<feature type="region of interest" description="Disordered" evidence="1">
    <location>
        <begin position="1"/>
        <end position="55"/>
    </location>
</feature>
<sequence>MSDPEITPSWTADDSGGKSDDRRMLSDNVTVPAETQIEDETVAVGGTQSAGNDDE</sequence>
<evidence type="ECO:0000256" key="1">
    <source>
        <dbReference type="SAM" id="MobiDB-lite"/>
    </source>
</evidence>
<organism evidence="2 3">
    <name type="scientific">Agromyces cerinus subsp. cerinus</name>
    <dbReference type="NCBI Taxonomy" id="232089"/>
    <lineage>
        <taxon>Bacteria</taxon>
        <taxon>Bacillati</taxon>
        <taxon>Actinomycetota</taxon>
        <taxon>Actinomycetes</taxon>
        <taxon>Micrococcales</taxon>
        <taxon>Microbacteriaceae</taxon>
        <taxon>Agromyces</taxon>
    </lineage>
</organism>
<accession>A0A1N6DWB0</accession>
<protein>
    <submittedName>
        <fullName evidence="2">Uncharacterized protein</fullName>
    </submittedName>
</protein>
<feature type="compositionally biased region" description="Polar residues" evidence="1">
    <location>
        <begin position="46"/>
        <end position="55"/>
    </location>
</feature>
<dbReference type="RefSeq" id="WP_159440946.1">
    <property type="nucleotide sequence ID" value="NZ_FSRJ01000001.1"/>
</dbReference>
<dbReference type="AlphaFoldDB" id="A0A1N6DWB0"/>
<name>A0A1N6DWB0_9MICO</name>
<evidence type="ECO:0000313" key="2">
    <source>
        <dbReference type="EMBL" id="SIN75085.1"/>
    </source>
</evidence>
<evidence type="ECO:0000313" key="3">
    <source>
        <dbReference type="Proteomes" id="UP000184699"/>
    </source>
</evidence>
<dbReference type="EMBL" id="FSRJ01000001">
    <property type="protein sequence ID" value="SIN75085.1"/>
    <property type="molecule type" value="Genomic_DNA"/>
</dbReference>
<gene>
    <name evidence="2" type="ORF">SAMN05443544_0815</name>
</gene>
<dbReference type="Proteomes" id="UP000184699">
    <property type="component" value="Unassembled WGS sequence"/>
</dbReference>
<feature type="compositionally biased region" description="Basic and acidic residues" evidence="1">
    <location>
        <begin position="15"/>
        <end position="25"/>
    </location>
</feature>
<reference evidence="3" key="1">
    <citation type="submission" date="2016-11" db="EMBL/GenBank/DDBJ databases">
        <authorList>
            <person name="Varghese N."/>
            <person name="Submissions S."/>
        </authorList>
    </citation>
    <scope>NUCLEOTIDE SEQUENCE [LARGE SCALE GENOMIC DNA]</scope>
    <source>
        <strain evidence="3">DSM 8595</strain>
    </source>
</reference>
<keyword evidence="3" id="KW-1185">Reference proteome</keyword>
<dbReference type="STRING" id="232089.SAMN05443544_0815"/>